<proteinExistence type="predicted"/>
<name>A0ABN9BZV1_9NEOB</name>
<evidence type="ECO:0000313" key="2">
    <source>
        <dbReference type="Proteomes" id="UP001162483"/>
    </source>
</evidence>
<protein>
    <submittedName>
        <fullName evidence="1">Uncharacterized protein</fullName>
    </submittedName>
</protein>
<comment type="caution">
    <text evidence="1">The sequence shown here is derived from an EMBL/GenBank/DDBJ whole genome shotgun (WGS) entry which is preliminary data.</text>
</comment>
<sequence>MGPTTDPGPWGSARVFQVVSPPLERTALKWKEGNLSWVYTSIILNKYLYENSHI</sequence>
<organism evidence="1 2">
    <name type="scientific">Staurois parvus</name>
    <dbReference type="NCBI Taxonomy" id="386267"/>
    <lineage>
        <taxon>Eukaryota</taxon>
        <taxon>Metazoa</taxon>
        <taxon>Chordata</taxon>
        <taxon>Craniata</taxon>
        <taxon>Vertebrata</taxon>
        <taxon>Euteleostomi</taxon>
        <taxon>Amphibia</taxon>
        <taxon>Batrachia</taxon>
        <taxon>Anura</taxon>
        <taxon>Neobatrachia</taxon>
        <taxon>Ranoidea</taxon>
        <taxon>Ranidae</taxon>
        <taxon>Staurois</taxon>
    </lineage>
</organism>
<dbReference type="EMBL" id="CATNWA010007055">
    <property type="protein sequence ID" value="CAI9553271.1"/>
    <property type="molecule type" value="Genomic_DNA"/>
</dbReference>
<accession>A0ABN9BZV1</accession>
<keyword evidence="2" id="KW-1185">Reference proteome</keyword>
<gene>
    <name evidence="1" type="ORF">SPARVUS_LOCUS4012628</name>
</gene>
<reference evidence="1" key="1">
    <citation type="submission" date="2023-05" db="EMBL/GenBank/DDBJ databases">
        <authorList>
            <person name="Stuckert A."/>
        </authorList>
    </citation>
    <scope>NUCLEOTIDE SEQUENCE</scope>
</reference>
<evidence type="ECO:0000313" key="1">
    <source>
        <dbReference type="EMBL" id="CAI9553271.1"/>
    </source>
</evidence>
<dbReference type="Proteomes" id="UP001162483">
    <property type="component" value="Unassembled WGS sequence"/>
</dbReference>